<dbReference type="AlphaFoldDB" id="A0A2A2JZA5"/>
<keyword evidence="2" id="KW-1185">Reference proteome</keyword>
<accession>A0A2A2JZA5</accession>
<proteinExistence type="predicted"/>
<dbReference type="EMBL" id="LIAE01010006">
    <property type="protein sequence ID" value="PAV67008.1"/>
    <property type="molecule type" value="Genomic_DNA"/>
</dbReference>
<gene>
    <name evidence="1" type="ORF">WR25_18361</name>
</gene>
<protein>
    <submittedName>
        <fullName evidence="1">Uncharacterized protein</fullName>
    </submittedName>
</protein>
<name>A0A2A2JZA5_9BILA</name>
<evidence type="ECO:0000313" key="1">
    <source>
        <dbReference type="EMBL" id="PAV67008.1"/>
    </source>
</evidence>
<comment type="caution">
    <text evidence="1">The sequence shown here is derived from an EMBL/GenBank/DDBJ whole genome shotgun (WGS) entry which is preliminary data.</text>
</comment>
<dbReference type="Proteomes" id="UP000218231">
    <property type="component" value="Unassembled WGS sequence"/>
</dbReference>
<sequence>MDSALTAFRRQDGATDCDATLRLLPPDLTDLLDLAERRDERRRLSWSSQQCSRCMAKGLFDCSICREWSELVGKRLFDVAERNRKQNNHIMREGEQRIIEQRGKECIELNGRTEETGKRRAYRGAGQM</sequence>
<organism evidence="1 2">
    <name type="scientific">Diploscapter pachys</name>
    <dbReference type="NCBI Taxonomy" id="2018661"/>
    <lineage>
        <taxon>Eukaryota</taxon>
        <taxon>Metazoa</taxon>
        <taxon>Ecdysozoa</taxon>
        <taxon>Nematoda</taxon>
        <taxon>Chromadorea</taxon>
        <taxon>Rhabditida</taxon>
        <taxon>Rhabditina</taxon>
        <taxon>Rhabditomorpha</taxon>
        <taxon>Rhabditoidea</taxon>
        <taxon>Rhabditidae</taxon>
        <taxon>Diploscapter</taxon>
    </lineage>
</organism>
<evidence type="ECO:0000313" key="2">
    <source>
        <dbReference type="Proteomes" id="UP000218231"/>
    </source>
</evidence>
<reference evidence="1 2" key="1">
    <citation type="journal article" date="2017" name="Curr. Biol.">
        <title>Genome architecture and evolution of a unichromosomal asexual nematode.</title>
        <authorList>
            <person name="Fradin H."/>
            <person name="Zegar C."/>
            <person name="Gutwein M."/>
            <person name="Lucas J."/>
            <person name="Kovtun M."/>
            <person name="Corcoran D."/>
            <person name="Baugh L.R."/>
            <person name="Kiontke K."/>
            <person name="Gunsalus K."/>
            <person name="Fitch D.H."/>
            <person name="Piano F."/>
        </authorList>
    </citation>
    <scope>NUCLEOTIDE SEQUENCE [LARGE SCALE GENOMIC DNA]</scope>
    <source>
        <strain evidence="1">PF1309</strain>
    </source>
</reference>